<dbReference type="InterPro" id="IPR039506">
    <property type="entry name" value="SPOB_a"/>
</dbReference>
<dbReference type="Gene3D" id="1.10.287.130">
    <property type="match status" value="1"/>
</dbReference>
<evidence type="ECO:0000259" key="4">
    <source>
        <dbReference type="Pfam" id="PF14689"/>
    </source>
</evidence>
<protein>
    <submittedName>
        <fullName evidence="5">Spo0B domain-containing protein</fullName>
    </submittedName>
</protein>
<proteinExistence type="predicted"/>
<evidence type="ECO:0000256" key="3">
    <source>
        <dbReference type="ARBA" id="ARBA00022777"/>
    </source>
</evidence>
<evidence type="ECO:0000313" key="5">
    <source>
        <dbReference type="EMBL" id="WAH38975.1"/>
    </source>
</evidence>
<gene>
    <name evidence="5" type="ORF">NZD86_11085</name>
</gene>
<dbReference type="Proteomes" id="UP001164803">
    <property type="component" value="Chromosome"/>
</dbReference>
<dbReference type="SUPFAM" id="SSF55890">
    <property type="entry name" value="Sporulation response regulatory protein Spo0B"/>
    <property type="match status" value="1"/>
</dbReference>
<evidence type="ECO:0000256" key="2">
    <source>
        <dbReference type="ARBA" id="ARBA00022679"/>
    </source>
</evidence>
<keyword evidence="6" id="KW-1185">Reference proteome</keyword>
<sequence length="159" mass="18281">MLDADSTTNEATSFRRHRHDVLNELQLVRGYLQMNQPEKAVRVVDRTAEWLQSLTRWQVSLDGVGEELMWVACMCPNVVLNAIKATEVPSPQILHSMKRWLSDVQVFLAEHGLRLHISVRVDTHIYIRIAENDLPVSYADWENDYLGLQFTAFKDACDG</sequence>
<dbReference type="Pfam" id="PF14689">
    <property type="entry name" value="SPOB_a"/>
    <property type="match status" value="1"/>
</dbReference>
<evidence type="ECO:0000313" key="6">
    <source>
        <dbReference type="Proteomes" id="UP001164803"/>
    </source>
</evidence>
<keyword evidence="1" id="KW-0597">Phosphoprotein</keyword>
<reference evidence="5" key="1">
    <citation type="submission" date="2022-08" db="EMBL/GenBank/DDBJ databases">
        <title>Alicyclobacillus dauci DSM2870, complete genome.</title>
        <authorList>
            <person name="Wang Q."/>
            <person name="Cai R."/>
            <person name="Wang Z."/>
        </authorList>
    </citation>
    <scope>NUCLEOTIDE SEQUENCE</scope>
    <source>
        <strain evidence="5">DSM 28700</strain>
    </source>
</reference>
<evidence type="ECO:0000256" key="1">
    <source>
        <dbReference type="ARBA" id="ARBA00022553"/>
    </source>
</evidence>
<dbReference type="InterPro" id="IPR016120">
    <property type="entry name" value="Sig_transdc_His_kin_SpoOB"/>
</dbReference>
<keyword evidence="2" id="KW-0808">Transferase</keyword>
<keyword evidence="3" id="KW-0418">Kinase</keyword>
<accession>A0ABY6ZA50</accession>
<dbReference type="EMBL" id="CP104064">
    <property type="protein sequence ID" value="WAH38975.1"/>
    <property type="molecule type" value="Genomic_DNA"/>
</dbReference>
<dbReference type="RefSeq" id="WP_268046599.1">
    <property type="nucleotide sequence ID" value="NZ_CP104064.1"/>
</dbReference>
<organism evidence="5 6">
    <name type="scientific">Alicyclobacillus dauci</name>
    <dbReference type="NCBI Taxonomy" id="1475485"/>
    <lineage>
        <taxon>Bacteria</taxon>
        <taxon>Bacillati</taxon>
        <taxon>Bacillota</taxon>
        <taxon>Bacilli</taxon>
        <taxon>Bacillales</taxon>
        <taxon>Alicyclobacillaceae</taxon>
        <taxon>Alicyclobacillus</taxon>
    </lineage>
</organism>
<name>A0ABY6ZA50_9BACL</name>
<feature type="domain" description="SpoOB alpha-helical" evidence="4">
    <location>
        <begin position="12"/>
        <end position="50"/>
    </location>
</feature>